<sequence>MSDSRVNLNSPVFKYLVANKNDRYDPASQSEWAAKKLIWVPHETQGFCAASIRAELGDELEVELVETNKKMTVSRDDIQKMNPPNFDRVDDMADLTCLNEACVLHNIKERYYSGLIYTYSGLFCVVVNPYKKLPIYTDQLMEGYKGRKKQEVPPHIYAVADSSYRHMLQDKEDQSILCTGESGAGKTENTKKVIQYLAFVAAPKPRQSSSASSTLHSTELERQLLQANPILEAFGNAKTVKNDNSSRFGKFIRINFDASGYISGANIETYLLEKSRAIRQAKDERSFHIFYQLLAGASVEQINELLLEDVGGYEFLSQGNITVPGIEESEEFRTTLQAMQIMGFSNEDIKSIFKVLSAVLLFGNMHFKQERNTDQATLPDNRVAQKVSHLLGIGLLEMSKAFLKPKMKVGREMVNKAQTKEQCEFAVEAIAKALYERLFKWIVHRINRSLDRSTRQGTSFIGILDIAGFEIFGVNSFEQLCINYTNEKLQQLFNHTMFILEQEEYQAEGIEWKFIDFGLDLQPTIDLIENRSGVLAILDEECIYPKATDRTFVDKLQAGHETHPKFIKSDRIRSGIADADFSIVHYAGSVVYSARQWLEKNMDPLNDNVVQNLQQSQDPFVAALWKDAEIISMGATLDGTFGPARVRKGMMRTVAMLYKEQLAKLMDTLSNTNANFVRCIIPNHEKKAGRIDPLLVLDQLRCNGVLEGIRICRQGFPNRIPFSEFRQRYELLTPNVIPKGYMDGKSAVEKMVKALELDNNLFRIGKSKIFFRTGVLAGLEEERDIKISDLIIQFQAYCRGLLARRMYQRRMQQLNAIRIIQRNCASYLKLRNWPWWRLYTKVKPLLQVTKQEEKLFAKDEELKQVRDKFEKSQQEMKEVERSLQQALEEKATLSEQLQNETELCAEAEEIRGRLLARKQELEHFCHELESRLEEEDEKIQALTNEKKKLQQHITDLEEQLEEEEGARQKLQIEKYALDGKIKKLEEGYAILEDSNGKIQKEKKMLDDRLKDVEQTLQEEEEKCKQLSKLKAKQEATIVDLEERLRKELDVRQELERGKRKLDTEVSDIKEQLNEKKAQLEEMQTQLIKKEDELNVALVRCDEETLARSQAQKALRELESQMSDIQEDLESEKAARQKSEKQKRDLNEELERLKNELLDSLDSTATQKELQKQREHEVAALKKALEDEMAAKEAQVSELRAKHHLQVEQLSEQTDQLRKQKASLEKAKQHLEAENIDMANEIKGHIAAKQESERRRKALEHQLQEASAKQAEAERLKQDQIERCGKMQAELESVYVQLEELDKRATAGQKNSSNLEAQLAEVQELLQEETKQKLALSAKLRLLEADKQQLQEQLDEEEEAKRNMDKQMQVLQAQITEAKKKSEDEGEQALEEQRKKFAKELDSANAKLAEHLAQVDKLDKSKRKLLAEVEDLNIELDSVRSKVCDLEKKQRKFDSLLAEEKAHTERVMAEKDQVERESREKETRLLALTRDLEEKDTMIEQLETARRQQNAELESLVNTQGSADRNLHELEKARRTLENQLTAQKQRLEELEDELQLAEDAKLRMEVNLQAMRSQFERDMAARDEQAEEKRRSLLKSIRDLEGELEEERKQRSAAQTHRKKLEADINDMEHQLELANKSKDDANRAFKKMAASLKDFQREYEEAKAGKEELIGAAKDADKRAKLLEAEVTQLQEDLASAERARRSAESERDDLQEELSATGGRGSFLAEEKKKLEARILQLEEDLEEEQSNGEILVEKMRKAQNQIEAVTNELSQERNNSARLENSNAALERQIKEMRAKLQEIETSQRNKIRSAVSHLETRVSQFEEQLDLAEQEKQTAQRMARKLEKRMKDAVSQVDDERRNGEQLKEQIEKVTNRLRTQKRQFDEIDEECSREKAHRRKLQREIEELQEQNDKLQADLASARNKLRRAGGGRFTGSTPSRGDESPVSLPDDSLASSEDGQIIQ</sequence>
<evidence type="ECO:0000256" key="9">
    <source>
        <dbReference type="PROSITE-ProRule" id="PRU00782"/>
    </source>
</evidence>
<keyword evidence="2 9" id="KW-0547">Nucleotide-binding</keyword>
<protein>
    <submittedName>
        <fullName evidence="13">Uncharacterized protein</fullName>
    </submittedName>
</protein>
<dbReference type="InterPro" id="IPR001609">
    <property type="entry name" value="Myosin_head_motor_dom-like"/>
</dbReference>
<dbReference type="Gene3D" id="1.20.5.340">
    <property type="match status" value="3"/>
</dbReference>
<dbReference type="PANTHER" id="PTHR13140:SF857">
    <property type="entry name" value="MYOSIN-11"/>
    <property type="match status" value="1"/>
</dbReference>
<dbReference type="GO" id="GO:0016460">
    <property type="term" value="C:myosin II complex"/>
    <property type="evidence" value="ECO:0007669"/>
    <property type="project" value="UniProtKB-ARBA"/>
</dbReference>
<dbReference type="GO" id="GO:0000146">
    <property type="term" value="F:microfilament motor activity"/>
    <property type="evidence" value="ECO:0007669"/>
    <property type="project" value="TreeGrafter"/>
</dbReference>
<dbReference type="GO" id="GO:0007015">
    <property type="term" value="P:actin filament organization"/>
    <property type="evidence" value="ECO:0007669"/>
    <property type="project" value="TreeGrafter"/>
</dbReference>
<comment type="similarity">
    <text evidence="1 9">Belongs to the TRAFAC class myosin-kinesin ATPase superfamily. Myosin family.</text>
</comment>
<dbReference type="SUPFAM" id="SSF52540">
    <property type="entry name" value="P-loop containing nucleoside triphosphate hydrolases"/>
    <property type="match status" value="1"/>
</dbReference>
<reference evidence="13" key="1">
    <citation type="submission" date="2021-01" db="UniProtKB">
        <authorList>
            <consortium name="EnsemblMetazoa"/>
        </authorList>
    </citation>
    <scope>IDENTIFICATION</scope>
</reference>
<dbReference type="GO" id="GO:0016020">
    <property type="term" value="C:membrane"/>
    <property type="evidence" value="ECO:0007669"/>
    <property type="project" value="TreeGrafter"/>
</dbReference>
<dbReference type="GeneID" id="111245083"/>
<feature type="region of interest" description="Disordered" evidence="10">
    <location>
        <begin position="1122"/>
        <end position="1147"/>
    </location>
</feature>
<keyword evidence="5" id="KW-0175">Coiled coil</keyword>
<feature type="region of interest" description="Disordered" evidence="10">
    <location>
        <begin position="1917"/>
        <end position="1965"/>
    </location>
</feature>
<keyword evidence="4" id="KW-0112">Calmodulin-binding</keyword>
<feature type="binding site" evidence="9">
    <location>
        <begin position="180"/>
        <end position="187"/>
    </location>
    <ligand>
        <name>ATP</name>
        <dbReference type="ChEBI" id="CHEBI:30616"/>
    </ligand>
</feature>
<accession>A0A7M7JAC2</accession>
<feature type="compositionally biased region" description="Basic and acidic residues" evidence="10">
    <location>
        <begin position="1697"/>
        <end position="1707"/>
    </location>
</feature>
<dbReference type="CDD" id="cd01377">
    <property type="entry name" value="MYSc_class_II"/>
    <property type="match status" value="1"/>
</dbReference>
<keyword evidence="14" id="KW-1185">Reference proteome</keyword>
<evidence type="ECO:0000256" key="10">
    <source>
        <dbReference type="SAM" id="MobiDB-lite"/>
    </source>
</evidence>
<dbReference type="Proteomes" id="UP000594260">
    <property type="component" value="Unplaced"/>
</dbReference>
<dbReference type="FunFam" id="1.20.120.720:FF:000001">
    <property type="entry name" value="Myosin heavy chain, muscle"/>
    <property type="match status" value="1"/>
</dbReference>
<dbReference type="GO" id="GO:0051015">
    <property type="term" value="F:actin filament binding"/>
    <property type="evidence" value="ECO:0007669"/>
    <property type="project" value="InterPro"/>
</dbReference>
<dbReference type="Gene3D" id="3.40.850.10">
    <property type="entry name" value="Kinesin motor domain"/>
    <property type="match status" value="1"/>
</dbReference>
<dbReference type="GO" id="GO:0042802">
    <property type="term" value="F:identical protein binding"/>
    <property type="evidence" value="ECO:0007669"/>
    <property type="project" value="UniProtKB-ARBA"/>
</dbReference>
<feature type="compositionally biased region" description="Polar residues" evidence="10">
    <location>
        <begin position="1955"/>
        <end position="1965"/>
    </location>
</feature>
<dbReference type="GO" id="GO:0048731">
    <property type="term" value="P:system development"/>
    <property type="evidence" value="ECO:0007669"/>
    <property type="project" value="UniProtKB-ARBA"/>
</dbReference>
<dbReference type="EnsemblMetazoa" id="XM_022792892">
    <property type="protein sequence ID" value="XP_022648627"/>
    <property type="gene ID" value="LOC111245083"/>
</dbReference>
<dbReference type="Gene3D" id="1.10.10.820">
    <property type="match status" value="1"/>
</dbReference>
<dbReference type="FunFam" id="1.20.5.340:FF:000007">
    <property type="entry name" value="Myosin heavy chain, non-muscle"/>
    <property type="match status" value="1"/>
</dbReference>
<feature type="domain" description="Myosin N-terminal SH3-like" evidence="12">
    <location>
        <begin position="33"/>
        <end position="83"/>
    </location>
</feature>
<dbReference type="PROSITE" id="PS50096">
    <property type="entry name" value="IQ"/>
    <property type="match status" value="1"/>
</dbReference>
<dbReference type="InterPro" id="IPR004009">
    <property type="entry name" value="SH3_Myosin"/>
</dbReference>
<dbReference type="InterPro" id="IPR008989">
    <property type="entry name" value="Myosin_S1_N"/>
</dbReference>
<dbReference type="GO" id="GO:0045214">
    <property type="term" value="P:sarcomere organization"/>
    <property type="evidence" value="ECO:0007669"/>
    <property type="project" value="UniProtKB-ARBA"/>
</dbReference>
<dbReference type="InterPro" id="IPR027417">
    <property type="entry name" value="P-loop_NTPase"/>
</dbReference>
<evidence type="ECO:0000256" key="8">
    <source>
        <dbReference type="ARBA" id="ARBA00023203"/>
    </source>
</evidence>
<dbReference type="InterPro" id="IPR002928">
    <property type="entry name" value="Myosin_tail"/>
</dbReference>
<keyword evidence="7 9" id="KW-0505">Motor protein</keyword>
<feature type="region of interest" description="Disordered" evidence="10">
    <location>
        <begin position="1692"/>
        <end position="1723"/>
    </location>
</feature>
<evidence type="ECO:0000256" key="4">
    <source>
        <dbReference type="ARBA" id="ARBA00022860"/>
    </source>
</evidence>
<dbReference type="FunFam" id="3.30.70.1590:FF:000001">
    <property type="entry name" value="Myosin heavy chain"/>
    <property type="match status" value="1"/>
</dbReference>
<dbReference type="FunFam" id="1.20.5.340:FF:000009">
    <property type="entry name" value="myosin-11 isoform X2"/>
    <property type="match status" value="1"/>
</dbReference>
<dbReference type="Gene3D" id="4.10.270.10">
    <property type="entry name" value="Myosin, subunit A"/>
    <property type="match status" value="1"/>
</dbReference>
<dbReference type="SUPFAM" id="SSF90257">
    <property type="entry name" value="Myosin rod fragments"/>
    <property type="match status" value="4"/>
</dbReference>
<feature type="compositionally biased region" description="Basic and acidic residues" evidence="10">
    <location>
        <begin position="1130"/>
        <end position="1147"/>
    </location>
</feature>
<dbReference type="PANTHER" id="PTHR13140">
    <property type="entry name" value="MYOSIN"/>
    <property type="match status" value="1"/>
</dbReference>
<evidence type="ECO:0000256" key="1">
    <source>
        <dbReference type="ARBA" id="ARBA00008314"/>
    </source>
</evidence>
<dbReference type="GO" id="GO:0005524">
    <property type="term" value="F:ATP binding"/>
    <property type="evidence" value="ECO:0007669"/>
    <property type="project" value="UniProtKB-UniRule"/>
</dbReference>
<dbReference type="CTD" id="38001"/>
<dbReference type="FunFam" id="1.20.5.4820:FF:000002">
    <property type="entry name" value="Myosin heavy chain 10"/>
    <property type="match status" value="1"/>
</dbReference>
<dbReference type="SMART" id="SM00242">
    <property type="entry name" value="MYSc"/>
    <property type="match status" value="1"/>
</dbReference>
<keyword evidence="3 9" id="KW-0067">ATP-binding</keyword>
<evidence type="ECO:0000256" key="6">
    <source>
        <dbReference type="ARBA" id="ARBA00023123"/>
    </source>
</evidence>
<dbReference type="Gene3D" id="1.20.120.720">
    <property type="entry name" value="Myosin VI head, motor domain, U50 subdomain"/>
    <property type="match status" value="1"/>
</dbReference>
<dbReference type="Pfam" id="PF00063">
    <property type="entry name" value="Myosin_head"/>
    <property type="match status" value="1"/>
</dbReference>
<evidence type="ECO:0000256" key="5">
    <source>
        <dbReference type="ARBA" id="ARBA00023054"/>
    </source>
</evidence>
<dbReference type="GO" id="GO:0030017">
    <property type="term" value="C:sarcomere"/>
    <property type="evidence" value="ECO:0007669"/>
    <property type="project" value="UniProtKB-ARBA"/>
</dbReference>
<dbReference type="Gene3D" id="2.30.30.360">
    <property type="entry name" value="Myosin S1 fragment, N-terminal"/>
    <property type="match status" value="1"/>
</dbReference>
<dbReference type="Gene3D" id="1.20.58.530">
    <property type="match status" value="1"/>
</dbReference>
<proteinExistence type="inferred from homology"/>
<evidence type="ECO:0000256" key="2">
    <source>
        <dbReference type="ARBA" id="ARBA00022741"/>
    </source>
</evidence>
<keyword evidence="8 9" id="KW-0009">Actin-binding</keyword>
<dbReference type="Pfam" id="PF01576">
    <property type="entry name" value="Myosin_tail_1"/>
    <property type="match status" value="1"/>
</dbReference>
<dbReference type="GO" id="GO:0060972">
    <property type="term" value="P:left/right pattern formation"/>
    <property type="evidence" value="ECO:0007669"/>
    <property type="project" value="UniProtKB-ARBA"/>
</dbReference>
<dbReference type="GO" id="GO:0006936">
    <property type="term" value="P:muscle contraction"/>
    <property type="evidence" value="ECO:0007669"/>
    <property type="project" value="UniProtKB-ARBA"/>
</dbReference>
<dbReference type="Pfam" id="PF02736">
    <property type="entry name" value="Myosin_N"/>
    <property type="match status" value="1"/>
</dbReference>
<dbReference type="PROSITE" id="PS51456">
    <property type="entry name" value="MYOSIN_MOTOR"/>
    <property type="match status" value="1"/>
</dbReference>
<feature type="region of interest" description="Actin-binding" evidence="9">
    <location>
        <begin position="662"/>
        <end position="684"/>
    </location>
</feature>
<keyword evidence="6 9" id="KW-0518">Myosin</keyword>
<dbReference type="PROSITE" id="PS51844">
    <property type="entry name" value="SH3_LIKE"/>
    <property type="match status" value="1"/>
</dbReference>
<dbReference type="RefSeq" id="XP_022648627.1">
    <property type="nucleotide sequence ID" value="XM_022792892.1"/>
</dbReference>
<dbReference type="FunFam" id="2.30.30.360:FF:000001">
    <property type="entry name" value="Myosin heavy chain"/>
    <property type="match status" value="1"/>
</dbReference>
<dbReference type="FunFam" id="1.10.10.820:FF:000001">
    <property type="entry name" value="Myosin heavy chain"/>
    <property type="match status" value="1"/>
</dbReference>
<dbReference type="Gene3D" id="6.10.250.2420">
    <property type="match status" value="1"/>
</dbReference>
<evidence type="ECO:0000256" key="7">
    <source>
        <dbReference type="ARBA" id="ARBA00023175"/>
    </source>
</evidence>
<dbReference type="Gene3D" id="3.30.70.1590">
    <property type="match status" value="1"/>
</dbReference>
<feature type="domain" description="Myosin motor" evidence="11">
    <location>
        <begin position="87"/>
        <end position="784"/>
    </location>
</feature>
<dbReference type="GO" id="GO:0031033">
    <property type="term" value="P:myosin filament organization"/>
    <property type="evidence" value="ECO:0007669"/>
    <property type="project" value="UniProtKB-ARBA"/>
</dbReference>
<evidence type="ECO:0000313" key="13">
    <source>
        <dbReference type="EnsemblMetazoa" id="XP_022648627"/>
    </source>
</evidence>
<evidence type="ECO:0000259" key="12">
    <source>
        <dbReference type="PROSITE" id="PS51844"/>
    </source>
</evidence>
<dbReference type="GO" id="GO:0005516">
    <property type="term" value="F:calmodulin binding"/>
    <property type="evidence" value="ECO:0007669"/>
    <property type="project" value="UniProtKB-KW"/>
</dbReference>
<feature type="region of interest" description="Disordered" evidence="10">
    <location>
        <begin position="1375"/>
        <end position="1395"/>
    </location>
</feature>
<evidence type="ECO:0000256" key="3">
    <source>
        <dbReference type="ARBA" id="ARBA00022840"/>
    </source>
</evidence>
<evidence type="ECO:0000313" key="14">
    <source>
        <dbReference type="Proteomes" id="UP000594260"/>
    </source>
</evidence>
<dbReference type="PRINTS" id="PR00193">
    <property type="entry name" value="MYOSINHEAVY"/>
</dbReference>
<name>A0A7M7JAC2_VARDE</name>
<dbReference type="FunFam" id="3.40.850.10:FF:000101">
    <property type="entry name" value="Slow myosin heavy chain 2"/>
    <property type="match status" value="1"/>
</dbReference>
<evidence type="ECO:0000259" key="11">
    <source>
        <dbReference type="PROSITE" id="PS51456"/>
    </source>
</evidence>
<organism evidence="13 14">
    <name type="scientific">Varroa destructor</name>
    <name type="common">Honeybee mite</name>
    <dbReference type="NCBI Taxonomy" id="109461"/>
    <lineage>
        <taxon>Eukaryota</taxon>
        <taxon>Metazoa</taxon>
        <taxon>Ecdysozoa</taxon>
        <taxon>Arthropoda</taxon>
        <taxon>Chelicerata</taxon>
        <taxon>Arachnida</taxon>
        <taxon>Acari</taxon>
        <taxon>Parasitiformes</taxon>
        <taxon>Mesostigmata</taxon>
        <taxon>Gamasina</taxon>
        <taxon>Dermanyssoidea</taxon>
        <taxon>Varroidae</taxon>
        <taxon>Varroa</taxon>
    </lineage>
</organism>
<dbReference type="InterPro" id="IPR036961">
    <property type="entry name" value="Kinesin_motor_dom_sf"/>
</dbReference>